<accession>X0TGP0</accession>
<organism evidence="1">
    <name type="scientific">marine sediment metagenome</name>
    <dbReference type="NCBI Taxonomy" id="412755"/>
    <lineage>
        <taxon>unclassified sequences</taxon>
        <taxon>metagenomes</taxon>
        <taxon>ecological metagenomes</taxon>
    </lineage>
</organism>
<reference evidence="1" key="1">
    <citation type="journal article" date="2014" name="Front. Microbiol.">
        <title>High frequency of phylogenetically diverse reductive dehalogenase-homologous genes in deep subseafloor sedimentary metagenomes.</title>
        <authorList>
            <person name="Kawai M."/>
            <person name="Futagami T."/>
            <person name="Toyoda A."/>
            <person name="Takaki Y."/>
            <person name="Nishi S."/>
            <person name="Hori S."/>
            <person name="Arai W."/>
            <person name="Tsubouchi T."/>
            <person name="Morono Y."/>
            <person name="Uchiyama I."/>
            <person name="Ito T."/>
            <person name="Fujiyama A."/>
            <person name="Inagaki F."/>
            <person name="Takami H."/>
        </authorList>
    </citation>
    <scope>NUCLEOTIDE SEQUENCE</scope>
    <source>
        <strain evidence="1">Expedition CK06-06</strain>
    </source>
</reference>
<dbReference type="AlphaFoldDB" id="X0TGP0"/>
<name>X0TGP0_9ZZZZ</name>
<gene>
    <name evidence="1" type="ORF">S01H1_29015</name>
</gene>
<dbReference type="EMBL" id="BARS01017767">
    <property type="protein sequence ID" value="GAF87302.1"/>
    <property type="molecule type" value="Genomic_DNA"/>
</dbReference>
<evidence type="ECO:0000313" key="1">
    <source>
        <dbReference type="EMBL" id="GAF87302.1"/>
    </source>
</evidence>
<protein>
    <submittedName>
        <fullName evidence="1">Uncharacterized protein</fullName>
    </submittedName>
</protein>
<feature type="non-terminal residue" evidence="1">
    <location>
        <position position="1"/>
    </location>
</feature>
<sequence>IRPTDYIILKLMAIANKPERCSKDEGDILDVLKLYREGLIPGIFEKLDKEMILLFAERFGQRERAESLLDKTFRDSNKPERFEL</sequence>
<proteinExistence type="predicted"/>
<comment type="caution">
    <text evidence="1">The sequence shown here is derived from an EMBL/GenBank/DDBJ whole genome shotgun (WGS) entry which is preliminary data.</text>
</comment>